<evidence type="ECO:0000259" key="1">
    <source>
        <dbReference type="Pfam" id="PF01636"/>
    </source>
</evidence>
<protein>
    <recommendedName>
        <fullName evidence="1">Aminoglycoside phosphotransferase domain-containing protein</fullName>
    </recommendedName>
</protein>
<name>A0A2P4ZJ19_9HYPO</name>
<dbReference type="Pfam" id="PF01636">
    <property type="entry name" value="APH"/>
    <property type="match status" value="1"/>
</dbReference>
<dbReference type="PANTHER" id="PTHR21310:SF15">
    <property type="entry name" value="AMINOGLYCOSIDE PHOSPHOTRANSFERASE DOMAIN-CONTAINING PROTEIN"/>
    <property type="match status" value="1"/>
</dbReference>
<dbReference type="InterPro" id="IPR002575">
    <property type="entry name" value="Aminoglycoside_PTrfase"/>
</dbReference>
<comment type="caution">
    <text evidence="2">The sequence shown here is derived from an EMBL/GenBank/DDBJ whole genome shotgun (WGS) entry which is preliminary data.</text>
</comment>
<proteinExistence type="predicted"/>
<dbReference type="InterPro" id="IPR051678">
    <property type="entry name" value="AGP_Transferase"/>
</dbReference>
<organism evidence="2 3">
    <name type="scientific">Trichoderma gamsii</name>
    <dbReference type="NCBI Taxonomy" id="398673"/>
    <lineage>
        <taxon>Eukaryota</taxon>
        <taxon>Fungi</taxon>
        <taxon>Dikarya</taxon>
        <taxon>Ascomycota</taxon>
        <taxon>Pezizomycotina</taxon>
        <taxon>Sordariomycetes</taxon>
        <taxon>Hypocreomycetidae</taxon>
        <taxon>Hypocreales</taxon>
        <taxon>Hypocreaceae</taxon>
        <taxon>Trichoderma</taxon>
    </lineage>
</organism>
<evidence type="ECO:0000313" key="3">
    <source>
        <dbReference type="Proteomes" id="UP000054821"/>
    </source>
</evidence>
<dbReference type="STRING" id="398673.A0A2P4ZJ19"/>
<feature type="domain" description="Aminoglycoside phosphotransferase" evidence="1">
    <location>
        <begin position="42"/>
        <end position="231"/>
    </location>
</feature>
<dbReference type="EMBL" id="JPDN02000024">
    <property type="protein sequence ID" value="PON24287.1"/>
    <property type="molecule type" value="Genomic_DNA"/>
</dbReference>
<evidence type="ECO:0000313" key="2">
    <source>
        <dbReference type="EMBL" id="PON24287.1"/>
    </source>
</evidence>
<dbReference type="GeneID" id="29984349"/>
<accession>A0A2P4ZJ19</accession>
<dbReference type="Proteomes" id="UP000054821">
    <property type="component" value="Unassembled WGS sequence"/>
</dbReference>
<dbReference type="InterPro" id="IPR011009">
    <property type="entry name" value="Kinase-like_dom_sf"/>
</dbReference>
<dbReference type="PANTHER" id="PTHR21310">
    <property type="entry name" value="AMINOGLYCOSIDE PHOSPHOTRANSFERASE-RELATED-RELATED"/>
    <property type="match status" value="1"/>
</dbReference>
<dbReference type="SUPFAM" id="SSF56112">
    <property type="entry name" value="Protein kinase-like (PK-like)"/>
    <property type="match status" value="1"/>
</dbReference>
<dbReference type="RefSeq" id="XP_018662381.1">
    <property type="nucleotide sequence ID" value="XM_018804266.1"/>
</dbReference>
<gene>
    <name evidence="2" type="ORF">TGAM01_v206975</name>
</gene>
<keyword evidence="3" id="KW-1185">Reference proteome</keyword>
<sequence length="273" mass="30194">MVKDKIYHFADFNLEALLSLSEQLRGRKCTCDVTKMPNCGSLNWVVFVTFDDGIEWVFRSPMASRNSIYSDETSSKIVNSEASALMYLKAHTSISVPEVYSYRQVPDNSIGVPYILQSKAAGRSLGSYDWSNCPHRFTGSRNPRPPLPISDDGRNKVMHQLGSIMAELSDYRFAKIGQFLVETIPHLISGFESSFTLSHPDLHVGNIYVDDDLNITCIIDWSSTSTGPIAELLATPGLGGSARPPSESLTTAFRASFGQRSTRIGLELSRSKL</sequence>
<dbReference type="Gene3D" id="3.90.1200.10">
    <property type="match status" value="1"/>
</dbReference>
<reference evidence="2 3" key="1">
    <citation type="journal article" date="2016" name="Genome Announc.">
        <title>Draft Whole-Genome Sequence of Trichoderma gamsii T6085, a Promising Biocontrol Agent of Fusarium Head Blight on Wheat.</title>
        <authorList>
            <person name="Baroncelli R."/>
            <person name="Zapparata A."/>
            <person name="Piaggeschi G."/>
            <person name="Sarrocco S."/>
            <person name="Vannacci G."/>
        </authorList>
    </citation>
    <scope>NUCLEOTIDE SEQUENCE [LARGE SCALE GENOMIC DNA]</scope>
    <source>
        <strain evidence="2 3">T6085</strain>
    </source>
</reference>
<dbReference type="AlphaFoldDB" id="A0A2P4ZJ19"/>